<feature type="domain" description="tRNA/rRNA methyltransferase SpoU type" evidence="3">
    <location>
        <begin position="28"/>
        <end position="171"/>
    </location>
</feature>
<dbReference type="CDD" id="cd18097">
    <property type="entry name" value="SpoU-like"/>
    <property type="match status" value="1"/>
</dbReference>
<evidence type="ECO:0000313" key="4">
    <source>
        <dbReference type="EMBL" id="MBO8432551.1"/>
    </source>
</evidence>
<dbReference type="Pfam" id="PF00588">
    <property type="entry name" value="SpoU_methylase"/>
    <property type="match status" value="1"/>
</dbReference>
<evidence type="ECO:0000313" key="5">
    <source>
        <dbReference type="Proteomes" id="UP000823612"/>
    </source>
</evidence>
<dbReference type="Proteomes" id="UP000823612">
    <property type="component" value="Unassembled WGS sequence"/>
</dbReference>
<dbReference type="InterPro" id="IPR029028">
    <property type="entry name" value="Alpha/beta_knot_MTases"/>
</dbReference>
<evidence type="ECO:0000256" key="2">
    <source>
        <dbReference type="ARBA" id="ARBA00022679"/>
    </source>
</evidence>
<dbReference type="GO" id="GO:0032259">
    <property type="term" value="P:methylation"/>
    <property type="evidence" value="ECO:0007669"/>
    <property type="project" value="UniProtKB-KW"/>
</dbReference>
<dbReference type="InterPro" id="IPR029026">
    <property type="entry name" value="tRNA_m1G_MTases_N"/>
</dbReference>
<organism evidence="4 5">
    <name type="scientific">Candidatus Pullibacteroides excrementavium</name>
    <dbReference type="NCBI Taxonomy" id="2840905"/>
    <lineage>
        <taxon>Bacteria</taxon>
        <taxon>Pseudomonadati</taxon>
        <taxon>Bacteroidota</taxon>
        <taxon>Bacteroidia</taxon>
        <taxon>Bacteroidales</taxon>
        <taxon>Candidatus Pullibacteroides</taxon>
    </lineage>
</organism>
<dbReference type="GO" id="GO:0006396">
    <property type="term" value="P:RNA processing"/>
    <property type="evidence" value="ECO:0007669"/>
    <property type="project" value="InterPro"/>
</dbReference>
<accession>A0A9D9DRX2</accession>
<protein>
    <submittedName>
        <fullName evidence="4">RNA methyltransferase</fullName>
    </submittedName>
</protein>
<comment type="caution">
    <text evidence="4">The sequence shown here is derived from an EMBL/GenBank/DDBJ whole genome shotgun (WGS) entry which is preliminary data.</text>
</comment>
<keyword evidence="2" id="KW-0808">Transferase</keyword>
<dbReference type="GO" id="GO:0008173">
    <property type="term" value="F:RNA methyltransferase activity"/>
    <property type="evidence" value="ECO:0007669"/>
    <property type="project" value="InterPro"/>
</dbReference>
<dbReference type="InterPro" id="IPR001537">
    <property type="entry name" value="SpoU_MeTrfase"/>
</dbReference>
<dbReference type="InterPro" id="IPR004441">
    <property type="entry name" value="rRNA_MeTrfase_TrmH"/>
</dbReference>
<sequence length="179" mass="19975">MTQHRLKTMQELGRMSTAQFKEADKYPLCVILDNVRSMHNIGSCFRTCDAFRVEKLCLCGITAVPPHREIEKAALGATLSVDWQHYEDTLQAVAELKAKGYKVYAVEQVENSTPLQDFAIQAGEKTAFVFGNEVEGIRQEVVDACDGALEIPQFGTKHSFNISVTAGIVLWQAFQAYLK</sequence>
<dbReference type="PANTHER" id="PTHR46429:SF1">
    <property type="entry name" value="23S RRNA (GUANOSINE-2'-O-)-METHYLTRANSFERASE RLMB"/>
    <property type="match status" value="1"/>
</dbReference>
<name>A0A9D9DRX2_9BACT</name>
<gene>
    <name evidence="4" type="ORF">IAB08_04590</name>
</gene>
<dbReference type="PANTHER" id="PTHR46429">
    <property type="entry name" value="23S RRNA (GUANOSINE-2'-O-)-METHYLTRANSFERASE RLMB"/>
    <property type="match status" value="1"/>
</dbReference>
<dbReference type="Gene3D" id="3.40.1280.10">
    <property type="match status" value="1"/>
</dbReference>
<evidence type="ECO:0000259" key="3">
    <source>
        <dbReference type="Pfam" id="PF00588"/>
    </source>
</evidence>
<proteinExistence type="predicted"/>
<dbReference type="GO" id="GO:0003723">
    <property type="term" value="F:RNA binding"/>
    <property type="evidence" value="ECO:0007669"/>
    <property type="project" value="InterPro"/>
</dbReference>
<reference evidence="4" key="2">
    <citation type="journal article" date="2021" name="PeerJ">
        <title>Extensive microbial diversity within the chicken gut microbiome revealed by metagenomics and culture.</title>
        <authorList>
            <person name="Gilroy R."/>
            <person name="Ravi A."/>
            <person name="Getino M."/>
            <person name="Pursley I."/>
            <person name="Horton D.L."/>
            <person name="Alikhan N.F."/>
            <person name="Baker D."/>
            <person name="Gharbi K."/>
            <person name="Hall N."/>
            <person name="Watson M."/>
            <person name="Adriaenssens E.M."/>
            <person name="Foster-Nyarko E."/>
            <person name="Jarju S."/>
            <person name="Secka A."/>
            <person name="Antonio M."/>
            <person name="Oren A."/>
            <person name="Chaudhuri R.R."/>
            <person name="La Ragione R."/>
            <person name="Hildebrand F."/>
            <person name="Pallen M.J."/>
        </authorList>
    </citation>
    <scope>NUCLEOTIDE SEQUENCE</scope>
    <source>
        <strain evidence="4">2889</strain>
    </source>
</reference>
<reference evidence="4" key="1">
    <citation type="submission" date="2020-10" db="EMBL/GenBank/DDBJ databases">
        <authorList>
            <person name="Gilroy R."/>
        </authorList>
    </citation>
    <scope>NUCLEOTIDE SEQUENCE</scope>
    <source>
        <strain evidence="4">2889</strain>
    </source>
</reference>
<keyword evidence="1 4" id="KW-0489">Methyltransferase</keyword>
<dbReference type="GO" id="GO:0005829">
    <property type="term" value="C:cytosol"/>
    <property type="evidence" value="ECO:0007669"/>
    <property type="project" value="TreeGrafter"/>
</dbReference>
<dbReference type="AlphaFoldDB" id="A0A9D9DRX2"/>
<dbReference type="SUPFAM" id="SSF75217">
    <property type="entry name" value="alpha/beta knot"/>
    <property type="match status" value="1"/>
</dbReference>
<evidence type="ECO:0000256" key="1">
    <source>
        <dbReference type="ARBA" id="ARBA00022603"/>
    </source>
</evidence>
<dbReference type="EMBL" id="JADIMZ010000068">
    <property type="protein sequence ID" value="MBO8432551.1"/>
    <property type="molecule type" value="Genomic_DNA"/>
</dbReference>